<comment type="subcellular location">
    <subcellularLocation>
        <location evidence="2">Cytoplasm</location>
    </subcellularLocation>
    <subcellularLocation>
        <location evidence="1">Nucleus</location>
    </subcellularLocation>
</comment>
<evidence type="ECO:0000256" key="1">
    <source>
        <dbReference type="ARBA" id="ARBA00004123"/>
    </source>
</evidence>
<evidence type="ECO:0000256" key="2">
    <source>
        <dbReference type="ARBA" id="ARBA00004496"/>
    </source>
</evidence>
<dbReference type="GO" id="GO:0016491">
    <property type="term" value="F:oxidoreductase activity"/>
    <property type="evidence" value="ECO:0007669"/>
    <property type="project" value="UniProtKB-KW"/>
</dbReference>
<dbReference type="CDD" id="cd02140">
    <property type="entry name" value="Frm2-like"/>
    <property type="match status" value="1"/>
</dbReference>
<keyword evidence="6" id="KW-0539">Nucleus</keyword>
<dbReference type="Pfam" id="PF00881">
    <property type="entry name" value="Nitroreductase"/>
    <property type="match status" value="1"/>
</dbReference>
<sequence>MASYQKFLDEIKERRSVYTLSPETTISDEEIKKILETALEECPSTFGSYTTRLVLLVKEEHYKLWDIATEVIKGVTPEEQWEKSTKGRLAMFRNAYGSVLYFEDPENTRLLEDKYPFIKDNFAPWAEHASAMHQFVVWTAFANAGLGANLQHYSPLIDDKVKAAYNIPATWKLVAQMPFGKPTAPAGPKATGLKKPLAERLIVHGA</sequence>
<keyword evidence="5" id="KW-0560">Oxidoreductase</keyword>
<feature type="domain" description="Nitroreductase" evidence="7">
    <location>
        <begin position="11"/>
        <end position="181"/>
    </location>
</feature>
<protein>
    <submittedName>
        <fullName evidence="8">Putative nitroreductase family protein</fullName>
    </submittedName>
</protein>
<dbReference type="FunFam" id="3.40.109.10:FF:000001">
    <property type="entry name" value="Nitroreductase family"/>
    <property type="match status" value="1"/>
</dbReference>
<keyword evidence="9" id="KW-1185">Reference proteome</keyword>
<evidence type="ECO:0000256" key="5">
    <source>
        <dbReference type="ARBA" id="ARBA00023002"/>
    </source>
</evidence>
<dbReference type="GO" id="GO:0005737">
    <property type="term" value="C:cytoplasm"/>
    <property type="evidence" value="ECO:0007669"/>
    <property type="project" value="UniProtKB-SubCell"/>
</dbReference>
<organism evidence="8 9">
    <name type="scientific">Phaeomoniella chlamydospora</name>
    <name type="common">Phaeoacremonium chlamydosporum</name>
    <dbReference type="NCBI Taxonomy" id="158046"/>
    <lineage>
        <taxon>Eukaryota</taxon>
        <taxon>Fungi</taxon>
        <taxon>Dikarya</taxon>
        <taxon>Ascomycota</taxon>
        <taxon>Pezizomycotina</taxon>
        <taxon>Eurotiomycetes</taxon>
        <taxon>Chaetothyriomycetidae</taxon>
        <taxon>Phaeomoniellales</taxon>
        <taxon>Phaeomoniellaceae</taxon>
        <taxon>Phaeomoniella</taxon>
    </lineage>
</organism>
<dbReference type="AlphaFoldDB" id="A0A0G2E668"/>
<reference evidence="8 9" key="2">
    <citation type="submission" date="2015-05" db="EMBL/GenBank/DDBJ databases">
        <authorList>
            <person name="Morales-Cruz A."/>
            <person name="Amrine K.C."/>
            <person name="Cantu D."/>
        </authorList>
    </citation>
    <scope>NUCLEOTIDE SEQUENCE [LARGE SCALE GENOMIC DNA]</scope>
    <source>
        <strain evidence="8">UCRPC4</strain>
    </source>
</reference>
<dbReference type="GO" id="GO:0034599">
    <property type="term" value="P:cellular response to oxidative stress"/>
    <property type="evidence" value="ECO:0007669"/>
    <property type="project" value="InterPro"/>
</dbReference>
<comment type="similarity">
    <text evidence="3">Belongs to the nitroreductase family.</text>
</comment>
<dbReference type="GO" id="GO:0005634">
    <property type="term" value="C:nucleus"/>
    <property type="evidence" value="ECO:0007669"/>
    <property type="project" value="UniProtKB-SubCell"/>
</dbReference>
<dbReference type="InterPro" id="IPR029479">
    <property type="entry name" value="Nitroreductase"/>
</dbReference>
<dbReference type="PANTHER" id="PTHR43035:SF1">
    <property type="entry name" value="FATTY ACID REPRESSION MUTANT PROTEIN 2-RELATED"/>
    <property type="match status" value="1"/>
</dbReference>
<evidence type="ECO:0000256" key="6">
    <source>
        <dbReference type="ARBA" id="ARBA00023242"/>
    </source>
</evidence>
<evidence type="ECO:0000256" key="4">
    <source>
        <dbReference type="ARBA" id="ARBA00022490"/>
    </source>
</evidence>
<dbReference type="OrthoDB" id="2138173at2759"/>
<dbReference type="EMBL" id="LCWF01000129">
    <property type="protein sequence ID" value="KKY18179.1"/>
    <property type="molecule type" value="Genomic_DNA"/>
</dbReference>
<comment type="caution">
    <text evidence="8">The sequence shown here is derived from an EMBL/GenBank/DDBJ whole genome shotgun (WGS) entry which is preliminary data.</text>
</comment>
<keyword evidence="4" id="KW-0963">Cytoplasm</keyword>
<gene>
    <name evidence="8" type="ORF">UCRPC4_g05064</name>
</gene>
<evidence type="ECO:0000259" key="7">
    <source>
        <dbReference type="Pfam" id="PF00881"/>
    </source>
</evidence>
<evidence type="ECO:0000313" key="9">
    <source>
        <dbReference type="Proteomes" id="UP000053317"/>
    </source>
</evidence>
<dbReference type="Proteomes" id="UP000053317">
    <property type="component" value="Unassembled WGS sequence"/>
</dbReference>
<evidence type="ECO:0000313" key="8">
    <source>
        <dbReference type="EMBL" id="KKY18179.1"/>
    </source>
</evidence>
<reference evidence="8 9" key="1">
    <citation type="submission" date="2015-05" db="EMBL/GenBank/DDBJ databases">
        <title>Distinctive expansion of gene families associated with plant cell wall degradation and secondary metabolism in the genomes of grapevine trunk pathogens.</title>
        <authorList>
            <person name="Lawrence D.P."/>
            <person name="Travadon R."/>
            <person name="Rolshausen P.E."/>
            <person name="Baumgartner K."/>
        </authorList>
    </citation>
    <scope>NUCLEOTIDE SEQUENCE [LARGE SCALE GENOMIC DNA]</scope>
    <source>
        <strain evidence="8">UCRPC4</strain>
    </source>
</reference>
<accession>A0A0G2E668</accession>
<dbReference type="InterPro" id="IPR000415">
    <property type="entry name" value="Nitroreductase-like"/>
</dbReference>
<dbReference type="Gene3D" id="3.40.109.10">
    <property type="entry name" value="NADH Oxidase"/>
    <property type="match status" value="1"/>
</dbReference>
<proteinExistence type="inferred from homology"/>
<dbReference type="PANTHER" id="PTHR43035">
    <property type="entry name" value="FATTY ACID REPRESSION MUTANT PROTEIN 2-RELATED"/>
    <property type="match status" value="1"/>
</dbReference>
<dbReference type="InterPro" id="IPR033877">
    <property type="entry name" value="Frm2/Hbn1"/>
</dbReference>
<evidence type="ECO:0000256" key="3">
    <source>
        <dbReference type="ARBA" id="ARBA00007118"/>
    </source>
</evidence>
<dbReference type="SUPFAM" id="SSF55469">
    <property type="entry name" value="FMN-dependent nitroreductase-like"/>
    <property type="match status" value="1"/>
</dbReference>
<name>A0A0G2E668_PHACM</name>